<accession>A0AC34RIM7</accession>
<evidence type="ECO:0000313" key="2">
    <source>
        <dbReference type="WBParaSite" id="JU765_v2.g7298.t1"/>
    </source>
</evidence>
<dbReference type="Proteomes" id="UP000887576">
    <property type="component" value="Unplaced"/>
</dbReference>
<sequence length="111" mass="12618">MFREKKNCIVITSLIFIGLFVEVLELIAVFFTSKNSINHPLFSIMYLTSSLIQFLILFYTCMVLTRILFAKNIDPDNNAIPLLTALGDLTGTVFLAISLMVYKIIIKQHTL</sequence>
<organism evidence="1 2">
    <name type="scientific">Panagrolaimus sp. JU765</name>
    <dbReference type="NCBI Taxonomy" id="591449"/>
    <lineage>
        <taxon>Eukaryota</taxon>
        <taxon>Metazoa</taxon>
        <taxon>Ecdysozoa</taxon>
        <taxon>Nematoda</taxon>
        <taxon>Chromadorea</taxon>
        <taxon>Rhabditida</taxon>
        <taxon>Tylenchina</taxon>
        <taxon>Panagrolaimomorpha</taxon>
        <taxon>Panagrolaimoidea</taxon>
        <taxon>Panagrolaimidae</taxon>
        <taxon>Panagrolaimus</taxon>
    </lineage>
</organism>
<name>A0AC34RIM7_9BILA</name>
<evidence type="ECO:0000313" key="1">
    <source>
        <dbReference type="Proteomes" id="UP000887576"/>
    </source>
</evidence>
<protein>
    <submittedName>
        <fullName evidence="2">SLC41A/MgtE integral membrane domain-containing protein</fullName>
    </submittedName>
</protein>
<dbReference type="WBParaSite" id="JU765_v2.g7298.t1">
    <property type="protein sequence ID" value="JU765_v2.g7298.t1"/>
    <property type="gene ID" value="JU765_v2.g7298"/>
</dbReference>
<proteinExistence type="predicted"/>
<reference evidence="2" key="1">
    <citation type="submission" date="2022-11" db="UniProtKB">
        <authorList>
            <consortium name="WormBaseParasite"/>
        </authorList>
    </citation>
    <scope>IDENTIFICATION</scope>
</reference>